<dbReference type="RefSeq" id="WP_345617804.1">
    <property type="nucleotide sequence ID" value="NZ_BAABIG010000010.1"/>
</dbReference>
<dbReference type="EMBL" id="BAABIG010000010">
    <property type="protein sequence ID" value="GAA4788631.1"/>
    <property type="molecule type" value="Genomic_DNA"/>
</dbReference>
<reference evidence="10" key="1">
    <citation type="journal article" date="2019" name="Int. J. Syst. Evol. Microbiol.">
        <title>The Global Catalogue of Microorganisms (GCM) 10K type strain sequencing project: providing services to taxonomists for standard genome sequencing and annotation.</title>
        <authorList>
            <consortium name="The Broad Institute Genomics Platform"/>
            <consortium name="The Broad Institute Genome Sequencing Center for Infectious Disease"/>
            <person name="Wu L."/>
            <person name="Ma J."/>
        </authorList>
    </citation>
    <scope>NUCLEOTIDE SEQUENCE [LARGE SCALE GENOMIC DNA]</scope>
    <source>
        <strain evidence="10">JCM 18081</strain>
    </source>
</reference>
<feature type="transmembrane region" description="Helical" evidence="7">
    <location>
        <begin position="52"/>
        <end position="71"/>
    </location>
</feature>
<dbReference type="PANTHER" id="PTHR42718:SF35">
    <property type="entry name" value="BLL0718 PROTEIN"/>
    <property type="match status" value="1"/>
</dbReference>
<keyword evidence="4 7" id="KW-0472">Membrane</keyword>
<keyword evidence="10" id="KW-1185">Reference proteome</keyword>
<protein>
    <submittedName>
        <fullName evidence="9">MFS transporter</fullName>
    </submittedName>
</protein>
<evidence type="ECO:0000256" key="5">
    <source>
        <dbReference type="ARBA" id="ARBA00023251"/>
    </source>
</evidence>
<evidence type="ECO:0000259" key="8">
    <source>
        <dbReference type="PROSITE" id="PS50850"/>
    </source>
</evidence>
<dbReference type="Gene3D" id="2.60.40.1120">
    <property type="entry name" value="Carboxypeptidase-like, regulatory domain"/>
    <property type="match status" value="1"/>
</dbReference>
<dbReference type="Gene3D" id="1.20.1250.20">
    <property type="entry name" value="MFS general substrate transporter like domains"/>
    <property type="match status" value="2"/>
</dbReference>
<evidence type="ECO:0000256" key="6">
    <source>
        <dbReference type="SAM" id="MobiDB-lite"/>
    </source>
</evidence>
<comment type="subcellular location">
    <subcellularLocation>
        <location evidence="1">Cell membrane</location>
        <topology evidence="1">Multi-pass membrane protein</topology>
    </subcellularLocation>
</comment>
<sequence length="579" mass="59267">MTHTTIDEPTRKASGAVVPVLAFAGIVVAVMQTLLVPVIKDLPQLLQTSPSNATWVLTSTLLSGAVATPIMGRLGDLYGKRRMLILSLSVMVVGALVSAFTDALLPMIVGRALQGFAMGAIPLGIGLMRDMLPRERLGSAMALMSSSIGVGGGLALPAAALVAQHADWHALFYGAAGLGVLAIVLTLLVVPESPLRAQGTFDLPGALGLSVGLVLFLLPITKGSDWGWSSGTTLGLFAAALLVLVLWGLMELRLKAPLVDLRTTARREVLLTNLASIMVGVSFYVVSLVLPQLLQLPSATGYGLGQSMVVAGLCVAPLGLTMMFTAPVYARLSARYGPRTTLIIGLLVIGAGYGGGLGLMSAAWQTIVTSVVLGAGIGLAYSSLPALIVGAVPASETGSANGLNTLARSIGTSVSSAVVGMVLANTADDVGGTAVPTMRGFHVSFLIATGAVVAGLVFAFFLPRRRPSAHTQLRASSEEDANLARAEEALRGFRGRVLAADGAPVGRAKVTLIDRHGRQAGATLSAGDGSYRLPVPAEGAYVLAARAAGHGPLAHSASHAGDERPVDLDLSLPGEPVTA</sequence>
<feature type="transmembrane region" description="Helical" evidence="7">
    <location>
        <begin position="140"/>
        <end position="164"/>
    </location>
</feature>
<comment type="caution">
    <text evidence="9">The sequence shown here is derived from an EMBL/GenBank/DDBJ whole genome shotgun (WGS) entry which is preliminary data.</text>
</comment>
<evidence type="ECO:0000313" key="9">
    <source>
        <dbReference type="EMBL" id="GAA4788631.1"/>
    </source>
</evidence>
<feature type="region of interest" description="Disordered" evidence="6">
    <location>
        <begin position="552"/>
        <end position="579"/>
    </location>
</feature>
<name>A0ABP9B0J3_9ACTN</name>
<evidence type="ECO:0000256" key="2">
    <source>
        <dbReference type="ARBA" id="ARBA00022692"/>
    </source>
</evidence>
<feature type="transmembrane region" description="Helical" evidence="7">
    <location>
        <begin position="83"/>
        <end position="101"/>
    </location>
</feature>
<feature type="transmembrane region" description="Helical" evidence="7">
    <location>
        <begin position="170"/>
        <end position="189"/>
    </location>
</feature>
<evidence type="ECO:0000256" key="4">
    <source>
        <dbReference type="ARBA" id="ARBA00023136"/>
    </source>
</evidence>
<feature type="transmembrane region" description="Helical" evidence="7">
    <location>
        <begin position="370"/>
        <end position="394"/>
    </location>
</feature>
<dbReference type="InterPro" id="IPR011701">
    <property type="entry name" value="MFS"/>
</dbReference>
<dbReference type="PROSITE" id="PS50850">
    <property type="entry name" value="MFS"/>
    <property type="match status" value="1"/>
</dbReference>
<feature type="transmembrane region" description="Helical" evidence="7">
    <location>
        <begin position="201"/>
        <end position="220"/>
    </location>
</feature>
<feature type="domain" description="Major facilitator superfamily (MFS) profile" evidence="8">
    <location>
        <begin position="17"/>
        <end position="467"/>
    </location>
</feature>
<feature type="transmembrane region" description="Helical" evidence="7">
    <location>
        <begin position="406"/>
        <end position="423"/>
    </location>
</feature>
<dbReference type="Proteomes" id="UP001501265">
    <property type="component" value="Unassembled WGS sequence"/>
</dbReference>
<accession>A0ABP9B0J3</accession>
<dbReference type="SUPFAM" id="SSF49464">
    <property type="entry name" value="Carboxypeptidase regulatory domain-like"/>
    <property type="match status" value="1"/>
</dbReference>
<feature type="transmembrane region" description="Helical" evidence="7">
    <location>
        <begin position="270"/>
        <end position="290"/>
    </location>
</feature>
<proteinExistence type="predicted"/>
<dbReference type="InterPro" id="IPR008969">
    <property type="entry name" value="CarboxyPept-like_regulatory"/>
</dbReference>
<dbReference type="InterPro" id="IPR036259">
    <property type="entry name" value="MFS_trans_sf"/>
</dbReference>
<evidence type="ECO:0000256" key="7">
    <source>
        <dbReference type="SAM" id="Phobius"/>
    </source>
</evidence>
<organism evidence="9 10">
    <name type="scientific">Streptomyces ziwulingensis</name>
    <dbReference type="NCBI Taxonomy" id="1045501"/>
    <lineage>
        <taxon>Bacteria</taxon>
        <taxon>Bacillati</taxon>
        <taxon>Actinomycetota</taxon>
        <taxon>Actinomycetes</taxon>
        <taxon>Kitasatosporales</taxon>
        <taxon>Streptomycetaceae</taxon>
        <taxon>Streptomyces</taxon>
    </lineage>
</organism>
<feature type="transmembrane region" description="Helical" evidence="7">
    <location>
        <begin position="107"/>
        <end position="128"/>
    </location>
</feature>
<dbReference type="CDD" id="cd17504">
    <property type="entry name" value="MFS_MMR_MDR_like"/>
    <property type="match status" value="1"/>
</dbReference>
<dbReference type="InterPro" id="IPR020846">
    <property type="entry name" value="MFS_dom"/>
</dbReference>
<feature type="transmembrane region" description="Helical" evidence="7">
    <location>
        <begin position="443"/>
        <end position="462"/>
    </location>
</feature>
<feature type="transmembrane region" description="Helical" evidence="7">
    <location>
        <begin position="342"/>
        <end position="364"/>
    </location>
</feature>
<gene>
    <name evidence="9" type="ORF">GCM10023220_11560</name>
</gene>
<evidence type="ECO:0000256" key="3">
    <source>
        <dbReference type="ARBA" id="ARBA00022989"/>
    </source>
</evidence>
<keyword evidence="5" id="KW-0046">Antibiotic resistance</keyword>
<keyword evidence="2 7" id="KW-0812">Transmembrane</keyword>
<evidence type="ECO:0000313" key="10">
    <source>
        <dbReference type="Proteomes" id="UP001501265"/>
    </source>
</evidence>
<dbReference type="PANTHER" id="PTHR42718">
    <property type="entry name" value="MAJOR FACILITATOR SUPERFAMILY MULTIDRUG TRANSPORTER MFSC"/>
    <property type="match status" value="1"/>
</dbReference>
<keyword evidence="3 7" id="KW-1133">Transmembrane helix</keyword>
<dbReference type="Pfam" id="PF07690">
    <property type="entry name" value="MFS_1"/>
    <property type="match status" value="1"/>
</dbReference>
<evidence type="ECO:0000256" key="1">
    <source>
        <dbReference type="ARBA" id="ARBA00004651"/>
    </source>
</evidence>
<feature type="transmembrane region" description="Helical" evidence="7">
    <location>
        <begin position="20"/>
        <end position="40"/>
    </location>
</feature>
<feature type="transmembrane region" description="Helical" evidence="7">
    <location>
        <begin position="226"/>
        <end position="249"/>
    </location>
</feature>
<feature type="transmembrane region" description="Helical" evidence="7">
    <location>
        <begin position="310"/>
        <end position="330"/>
    </location>
</feature>
<dbReference type="SUPFAM" id="SSF103473">
    <property type="entry name" value="MFS general substrate transporter"/>
    <property type="match status" value="1"/>
</dbReference>
<dbReference type="Pfam" id="PF13620">
    <property type="entry name" value="CarboxypepD_reg"/>
    <property type="match status" value="1"/>
</dbReference>